<dbReference type="AlphaFoldDB" id="A0A0V1GV76"/>
<gene>
    <name evidence="1" type="primary">KRBA2</name>
    <name evidence="1" type="ORF">T11_12109</name>
</gene>
<organism evidence="1 2">
    <name type="scientific">Trichinella zimbabwensis</name>
    <dbReference type="NCBI Taxonomy" id="268475"/>
    <lineage>
        <taxon>Eukaryota</taxon>
        <taxon>Metazoa</taxon>
        <taxon>Ecdysozoa</taxon>
        <taxon>Nematoda</taxon>
        <taxon>Enoplea</taxon>
        <taxon>Dorylaimia</taxon>
        <taxon>Trichinellida</taxon>
        <taxon>Trichinellidae</taxon>
        <taxon>Trichinella</taxon>
    </lineage>
</organism>
<dbReference type="Gene3D" id="3.30.420.10">
    <property type="entry name" value="Ribonuclease H-like superfamily/Ribonuclease H"/>
    <property type="match status" value="1"/>
</dbReference>
<sequence>MFDAVNATHQKTAHDGGKTFLEAQNKWTNVTPEPCHSFFTFCVEYHKKRPRKLLKSLVVKPLVSTNLMSRAQVDLKNFETMPDGDYKHVYHDVFESLYEVLHFDCSGILLSNNGQIFSNAIIAELKICWPELKLVTGRSSHPQSQGAVERLNGIVQDKLAIWMREKECK</sequence>
<protein>
    <submittedName>
        <fullName evidence="1">KRAB-A domain-containing protein 2</fullName>
    </submittedName>
</protein>
<dbReference type="STRING" id="268475.A0A0V1GV76"/>
<reference evidence="1 2" key="1">
    <citation type="submission" date="2015-01" db="EMBL/GenBank/DDBJ databases">
        <title>Evolution of Trichinella species and genotypes.</title>
        <authorList>
            <person name="Korhonen P.K."/>
            <person name="Edoardo P."/>
            <person name="Giuseppe L.R."/>
            <person name="Gasser R.B."/>
        </authorList>
    </citation>
    <scope>NUCLEOTIDE SEQUENCE [LARGE SCALE GENOMIC DNA]</scope>
    <source>
        <strain evidence="1">ISS1029</strain>
    </source>
</reference>
<dbReference type="GO" id="GO:0003676">
    <property type="term" value="F:nucleic acid binding"/>
    <property type="evidence" value="ECO:0007669"/>
    <property type="project" value="InterPro"/>
</dbReference>
<dbReference type="InterPro" id="IPR036397">
    <property type="entry name" value="RNaseH_sf"/>
</dbReference>
<dbReference type="SUPFAM" id="SSF53098">
    <property type="entry name" value="Ribonuclease H-like"/>
    <property type="match status" value="1"/>
</dbReference>
<dbReference type="EMBL" id="JYDP01000255">
    <property type="protein sequence ID" value="KRZ01891.1"/>
    <property type="molecule type" value="Genomic_DNA"/>
</dbReference>
<evidence type="ECO:0000313" key="1">
    <source>
        <dbReference type="EMBL" id="KRZ01891.1"/>
    </source>
</evidence>
<keyword evidence="2" id="KW-1185">Reference proteome</keyword>
<evidence type="ECO:0000313" key="2">
    <source>
        <dbReference type="Proteomes" id="UP000055024"/>
    </source>
</evidence>
<dbReference type="InterPro" id="IPR012337">
    <property type="entry name" value="RNaseH-like_sf"/>
</dbReference>
<accession>A0A0V1GV76</accession>
<proteinExistence type="predicted"/>
<dbReference type="Proteomes" id="UP000055024">
    <property type="component" value="Unassembled WGS sequence"/>
</dbReference>
<name>A0A0V1GV76_9BILA</name>
<comment type="caution">
    <text evidence="1">The sequence shown here is derived from an EMBL/GenBank/DDBJ whole genome shotgun (WGS) entry which is preliminary data.</text>
</comment>
<dbReference type="OrthoDB" id="2408293at2759"/>